<protein>
    <submittedName>
        <fullName evidence="2">Uncharacterized protein</fullName>
    </submittedName>
</protein>
<reference evidence="2 3" key="1">
    <citation type="journal article" date="2013" name="Curr. Biol.">
        <title>The Genome of the Foraminiferan Reticulomyxa filosa.</title>
        <authorList>
            <person name="Glockner G."/>
            <person name="Hulsmann N."/>
            <person name="Schleicher M."/>
            <person name="Noegel A.A."/>
            <person name="Eichinger L."/>
            <person name="Gallinger C."/>
            <person name="Pawlowski J."/>
            <person name="Sierra R."/>
            <person name="Euteneuer U."/>
            <person name="Pillet L."/>
            <person name="Moustafa A."/>
            <person name="Platzer M."/>
            <person name="Groth M."/>
            <person name="Szafranski K."/>
            <person name="Schliwa M."/>
        </authorList>
    </citation>
    <scope>NUCLEOTIDE SEQUENCE [LARGE SCALE GENOMIC DNA]</scope>
</reference>
<keyword evidence="3" id="KW-1185">Reference proteome</keyword>
<evidence type="ECO:0000313" key="3">
    <source>
        <dbReference type="Proteomes" id="UP000023152"/>
    </source>
</evidence>
<dbReference type="AlphaFoldDB" id="X6NPP0"/>
<feature type="compositionally biased region" description="Basic and acidic residues" evidence="1">
    <location>
        <begin position="203"/>
        <end position="224"/>
    </location>
</feature>
<dbReference type="EMBL" id="ASPP01007113">
    <property type="protein sequence ID" value="ETO27669.1"/>
    <property type="molecule type" value="Genomic_DNA"/>
</dbReference>
<name>X6NPP0_RETFI</name>
<sequence>MVRNIDLLQKKKSKVIKQPKNGALASQGDSLTTLFESLVIPFVSGWNSETKSNASMSGMEKVSQTMDPFQMDLFGLLHQASDKAIENFMEVKASQLYRFLIVLFITSLHKSHPLRAGVSTQSTVSALAPLNQEKEPSEDEEEEEEEIPDIDEYVRQASNEKENREDFEKDIKNEWKKLLTMKDEQIDLLKQKITTTHRNTTVVDDRTVETPLIESKDGRRTPSP</sequence>
<feature type="region of interest" description="Disordered" evidence="1">
    <location>
        <begin position="198"/>
        <end position="224"/>
    </location>
</feature>
<feature type="region of interest" description="Disordered" evidence="1">
    <location>
        <begin position="120"/>
        <end position="169"/>
    </location>
</feature>
<feature type="non-terminal residue" evidence="2">
    <location>
        <position position="224"/>
    </location>
</feature>
<organism evidence="2 3">
    <name type="scientific">Reticulomyxa filosa</name>
    <dbReference type="NCBI Taxonomy" id="46433"/>
    <lineage>
        <taxon>Eukaryota</taxon>
        <taxon>Sar</taxon>
        <taxon>Rhizaria</taxon>
        <taxon>Retaria</taxon>
        <taxon>Foraminifera</taxon>
        <taxon>Monothalamids</taxon>
        <taxon>Reticulomyxidae</taxon>
        <taxon>Reticulomyxa</taxon>
    </lineage>
</organism>
<evidence type="ECO:0000313" key="2">
    <source>
        <dbReference type="EMBL" id="ETO27669.1"/>
    </source>
</evidence>
<feature type="compositionally biased region" description="Basic and acidic residues" evidence="1">
    <location>
        <begin position="152"/>
        <end position="169"/>
    </location>
</feature>
<gene>
    <name evidence="2" type="ORF">RFI_09464</name>
</gene>
<proteinExistence type="predicted"/>
<dbReference type="Proteomes" id="UP000023152">
    <property type="component" value="Unassembled WGS sequence"/>
</dbReference>
<feature type="compositionally biased region" description="Acidic residues" evidence="1">
    <location>
        <begin position="136"/>
        <end position="151"/>
    </location>
</feature>
<comment type="caution">
    <text evidence="2">The sequence shown here is derived from an EMBL/GenBank/DDBJ whole genome shotgun (WGS) entry which is preliminary data.</text>
</comment>
<evidence type="ECO:0000256" key="1">
    <source>
        <dbReference type="SAM" id="MobiDB-lite"/>
    </source>
</evidence>
<accession>X6NPP0</accession>